<dbReference type="RefSeq" id="WP_007475907.1">
    <property type="nucleotide sequence ID" value="NZ_KQ130616.1"/>
</dbReference>
<dbReference type="EMBL" id="AZHO01000021">
    <property type="protein sequence ID" value="KMT59229.1"/>
    <property type="molecule type" value="Genomic_DNA"/>
</dbReference>
<evidence type="ECO:0000313" key="2">
    <source>
        <dbReference type="Proteomes" id="UP000052258"/>
    </source>
</evidence>
<evidence type="ECO:0000313" key="1">
    <source>
        <dbReference type="EMBL" id="KMT59229.1"/>
    </source>
</evidence>
<organism evidence="1 2">
    <name type="scientific">Listeria fleischmannii 1991</name>
    <dbReference type="NCBI Taxonomy" id="1430899"/>
    <lineage>
        <taxon>Bacteria</taxon>
        <taxon>Bacillati</taxon>
        <taxon>Bacillota</taxon>
        <taxon>Bacilli</taxon>
        <taxon>Bacillales</taxon>
        <taxon>Listeriaceae</taxon>
        <taxon>Listeria</taxon>
    </lineage>
</organism>
<protein>
    <submittedName>
        <fullName evidence="1">Uncharacterized protein</fullName>
    </submittedName>
</protein>
<reference evidence="1 2" key="1">
    <citation type="journal article" date="2015" name="Genome Biol. Evol.">
        <title>Comparative Genomics of Listeria Sensu Lato: Genus-Wide Differences in Evolutionary Dynamics and the Progressive Gain of Complex, Potentially Pathogenicity-Related Traits through Lateral Gene Transfer.</title>
        <authorList>
            <person name="Chiara M."/>
            <person name="Caruso M."/>
            <person name="D'Erchia A.M."/>
            <person name="Manzari C."/>
            <person name="Fraccalvieri R."/>
            <person name="Goffredo E."/>
            <person name="Latorre L."/>
            <person name="Miccolupo A."/>
            <person name="Padalino I."/>
            <person name="Santagada G."/>
            <person name="Chiocco D."/>
            <person name="Pesole G."/>
            <person name="Horner D.S."/>
            <person name="Parisi A."/>
        </authorList>
    </citation>
    <scope>NUCLEOTIDE SEQUENCE [LARGE SCALE GENOMIC DNA]</scope>
    <source>
        <strain evidence="1 2">1991</strain>
    </source>
</reference>
<dbReference type="InterPro" id="IPR046930">
    <property type="entry name" value="HTH_60"/>
</dbReference>
<dbReference type="Pfam" id="PF20317">
    <property type="entry name" value="HTH_60"/>
    <property type="match status" value="1"/>
</dbReference>
<dbReference type="PATRIC" id="fig|1430899.3.peg.1807"/>
<name>A0A0J8GE23_9LIST</name>
<gene>
    <name evidence="1" type="ORF">X560_1770</name>
</gene>
<keyword evidence="2" id="KW-1185">Reference proteome</keyword>
<dbReference type="OrthoDB" id="2366242at2"/>
<sequence>MEFANFKENIKQLKDHYYFSDHDFSKHFGSNYEKLLEFDISEIGTDLVDKSIVLTYAYQSISADERLVHIVDSLHQIALLSYKTIAAYGQISEAELLAYLKDNNSLSDGKKFNACARLSLLERTLTQNESIIEL</sequence>
<dbReference type="Proteomes" id="UP000052258">
    <property type="component" value="Unassembled WGS sequence"/>
</dbReference>
<proteinExistence type="predicted"/>
<accession>A0A0J8GE23</accession>
<dbReference type="AlphaFoldDB" id="A0A0J8GE23"/>
<comment type="caution">
    <text evidence="1">The sequence shown here is derived from an EMBL/GenBank/DDBJ whole genome shotgun (WGS) entry which is preliminary data.</text>
</comment>